<protein>
    <recommendedName>
        <fullName evidence="2">Transglycosylase SLT domain-containing protein</fullName>
    </recommendedName>
</protein>
<dbReference type="InterPro" id="IPR031304">
    <property type="entry name" value="SLT_2"/>
</dbReference>
<dbReference type="InterPro" id="IPR043426">
    <property type="entry name" value="MltB-like"/>
</dbReference>
<dbReference type="Pfam" id="PF13406">
    <property type="entry name" value="SLT_2"/>
    <property type="match status" value="1"/>
</dbReference>
<gene>
    <name evidence="3" type="ORF">CATYP_03595</name>
</gene>
<dbReference type="PANTHER" id="PTHR30163">
    <property type="entry name" value="MEMBRANE-BOUND LYTIC MUREIN TRANSGLYCOSYLASE B"/>
    <property type="match status" value="1"/>
</dbReference>
<evidence type="ECO:0000313" key="3">
    <source>
        <dbReference type="EMBL" id="AIG63895.1"/>
    </source>
</evidence>
<organism evidence="3 4">
    <name type="scientific">Corynebacterium atypicum</name>
    <dbReference type="NCBI Taxonomy" id="191610"/>
    <lineage>
        <taxon>Bacteria</taxon>
        <taxon>Bacillati</taxon>
        <taxon>Actinomycetota</taxon>
        <taxon>Actinomycetes</taxon>
        <taxon>Mycobacteriales</taxon>
        <taxon>Corynebacteriaceae</taxon>
        <taxon>Corynebacterium</taxon>
    </lineage>
</organism>
<dbReference type="EMBL" id="CP008944">
    <property type="protein sequence ID" value="AIG63895.1"/>
    <property type="molecule type" value="Genomic_DNA"/>
</dbReference>
<keyword evidence="1" id="KW-1133">Transmembrane helix</keyword>
<feature type="domain" description="Transglycosylase SLT" evidence="2">
    <location>
        <begin position="177"/>
        <end position="237"/>
    </location>
</feature>
<evidence type="ECO:0000259" key="2">
    <source>
        <dbReference type="Pfam" id="PF13406"/>
    </source>
</evidence>
<accession>A0ABM5QMA9</accession>
<keyword evidence="1" id="KW-0472">Membrane</keyword>
<keyword evidence="4" id="KW-1185">Reference proteome</keyword>
<dbReference type="SUPFAM" id="SSF53955">
    <property type="entry name" value="Lysozyme-like"/>
    <property type="match status" value="1"/>
</dbReference>
<dbReference type="PANTHER" id="PTHR30163:SF8">
    <property type="entry name" value="LYTIC MUREIN TRANSGLYCOSYLASE"/>
    <property type="match status" value="1"/>
</dbReference>
<sequence>MRPAGRRLFGGCGCATVVAVILILAVIGWAVSLSLSGTSPFRQLQPIPDNVPPQAGEPVPNINVHAPGRTADKLTFWAEDLAVETGIPEPALRAYGNAELIARDAWPGCNLSWTTLAGIGQVETRHGSYSGRVLAPAEIDADGVVRPPIIGPALDGTGGFAAIHDTDGGELDGDAEWDRAVGPMQFIPESWARFGLDANGDGVADPNQIDDAAAAAAKLLCHGRDLSQPRDWAQAINSYNMSGEYLIDVRDAANSYALRQPAVH</sequence>
<dbReference type="CDD" id="cd13399">
    <property type="entry name" value="Slt35-like"/>
    <property type="match status" value="1"/>
</dbReference>
<keyword evidence="1" id="KW-0812">Transmembrane</keyword>
<feature type="transmembrane region" description="Helical" evidence="1">
    <location>
        <begin position="12"/>
        <end position="35"/>
    </location>
</feature>
<evidence type="ECO:0000313" key="4">
    <source>
        <dbReference type="Proteomes" id="UP000028504"/>
    </source>
</evidence>
<proteinExistence type="predicted"/>
<dbReference type="InterPro" id="IPR023346">
    <property type="entry name" value="Lysozyme-like_dom_sf"/>
</dbReference>
<evidence type="ECO:0000256" key="1">
    <source>
        <dbReference type="SAM" id="Phobius"/>
    </source>
</evidence>
<name>A0ABM5QMA9_9CORY</name>
<reference evidence="3 4" key="1">
    <citation type="submission" date="2014-07" db="EMBL/GenBank/DDBJ databases">
        <title>Complete genome sequence of Corynebacterium atypicum DSM 44849: identifiction of the mycolic acid biosynthesis genes.</title>
        <authorList>
            <person name="Tippelt A."/>
            <person name="Mollmann S."/>
            <person name="Albersmeier A."/>
            <person name="Jaenicke S."/>
            <person name="Ruckert C."/>
            <person name="Tauch A."/>
        </authorList>
    </citation>
    <scope>NUCLEOTIDE SEQUENCE [LARGE SCALE GENOMIC DNA]</scope>
    <source>
        <strain evidence="3 4">R2070</strain>
    </source>
</reference>
<dbReference type="RefSeq" id="WP_038604920.1">
    <property type="nucleotide sequence ID" value="NZ_CP008944.1"/>
</dbReference>
<dbReference type="Gene3D" id="1.10.530.10">
    <property type="match status" value="1"/>
</dbReference>
<dbReference type="Proteomes" id="UP000028504">
    <property type="component" value="Chromosome"/>
</dbReference>